<accession>A0AAW0BEX5</accession>
<dbReference type="EMBL" id="JAYKXP010000124">
    <property type="protein sequence ID" value="KAK7024427.1"/>
    <property type="molecule type" value="Genomic_DNA"/>
</dbReference>
<name>A0AAW0BEX5_9AGAR</name>
<feature type="region of interest" description="Disordered" evidence="1">
    <location>
        <begin position="20"/>
        <end position="41"/>
    </location>
</feature>
<organism evidence="2 3">
    <name type="scientific">Paramarasmius palmivorus</name>
    <dbReference type="NCBI Taxonomy" id="297713"/>
    <lineage>
        <taxon>Eukaryota</taxon>
        <taxon>Fungi</taxon>
        <taxon>Dikarya</taxon>
        <taxon>Basidiomycota</taxon>
        <taxon>Agaricomycotina</taxon>
        <taxon>Agaricomycetes</taxon>
        <taxon>Agaricomycetidae</taxon>
        <taxon>Agaricales</taxon>
        <taxon>Marasmiineae</taxon>
        <taxon>Marasmiaceae</taxon>
        <taxon>Paramarasmius</taxon>
    </lineage>
</organism>
<sequence length="296" mass="33267">MHPIPRLPFFADMFSLPQPIPQKTPKDEKSDSVEASSSLSSDQVIPVGENSLVLDRVLRYIYPSCEPQPWFDVADIVPVLRIMLKYQMEQSTPFKRIIESLLSRPLELDESGTSAQTPIVTMGVIGVFYLFKDSLNREWLERAAKLALRIPLKTLTGPLQCSQLEYLSARAYLDLLEYHKKCSEAIRSRSLPTWSEASDLVYECTTGAATNGSRVPASAMLNSDEPRNCLDYLRGWYKELPYTCVEWSSMAVLVSQGYCQGCSVCGQTPCPNRFRAVFRLIKDEVEAAVLTVPVPL</sequence>
<dbReference type="Proteomes" id="UP001383192">
    <property type="component" value="Unassembled WGS sequence"/>
</dbReference>
<evidence type="ECO:0000313" key="3">
    <source>
        <dbReference type="Proteomes" id="UP001383192"/>
    </source>
</evidence>
<gene>
    <name evidence="2" type="ORF">VNI00_016278</name>
</gene>
<keyword evidence="3" id="KW-1185">Reference proteome</keyword>
<protein>
    <submittedName>
        <fullName evidence="2">Uncharacterized protein</fullName>
    </submittedName>
</protein>
<evidence type="ECO:0000256" key="1">
    <source>
        <dbReference type="SAM" id="MobiDB-lite"/>
    </source>
</evidence>
<proteinExistence type="predicted"/>
<evidence type="ECO:0000313" key="2">
    <source>
        <dbReference type="EMBL" id="KAK7024427.1"/>
    </source>
</evidence>
<dbReference type="AlphaFoldDB" id="A0AAW0BEX5"/>
<comment type="caution">
    <text evidence="2">The sequence shown here is derived from an EMBL/GenBank/DDBJ whole genome shotgun (WGS) entry which is preliminary data.</text>
</comment>
<reference evidence="2 3" key="1">
    <citation type="submission" date="2024-01" db="EMBL/GenBank/DDBJ databases">
        <title>A draft genome for a cacao thread blight-causing isolate of Paramarasmius palmivorus.</title>
        <authorList>
            <person name="Baruah I.K."/>
            <person name="Bukari Y."/>
            <person name="Amoako-Attah I."/>
            <person name="Meinhardt L.W."/>
            <person name="Bailey B.A."/>
            <person name="Cohen S.P."/>
        </authorList>
    </citation>
    <scope>NUCLEOTIDE SEQUENCE [LARGE SCALE GENOMIC DNA]</scope>
    <source>
        <strain evidence="2 3">GH-12</strain>
    </source>
</reference>